<evidence type="ECO:0000256" key="1">
    <source>
        <dbReference type="ARBA" id="ARBA00001974"/>
    </source>
</evidence>
<dbReference type="InterPro" id="IPR003953">
    <property type="entry name" value="FAD-dep_OxRdtase_2_FAD-bd"/>
</dbReference>
<dbReference type="InterPro" id="IPR002938">
    <property type="entry name" value="FAD-bd"/>
</dbReference>
<keyword evidence="4" id="KW-0274">FAD</keyword>
<accession>A0AAD9AGF8</accession>
<evidence type="ECO:0000256" key="2">
    <source>
        <dbReference type="ARBA" id="ARBA00007992"/>
    </source>
</evidence>
<feature type="domain" description="FAD-binding" evidence="8">
    <location>
        <begin position="139"/>
        <end position="368"/>
    </location>
</feature>
<evidence type="ECO:0000256" key="5">
    <source>
        <dbReference type="ARBA" id="ARBA00023002"/>
    </source>
</evidence>
<keyword evidence="10" id="KW-1185">Reference proteome</keyword>
<evidence type="ECO:0000259" key="8">
    <source>
        <dbReference type="Pfam" id="PF01494"/>
    </source>
</evidence>
<comment type="caution">
    <text evidence="9">The sequence shown here is derived from an EMBL/GenBank/DDBJ whole genome shotgun (WGS) entry which is preliminary data.</text>
</comment>
<keyword evidence="6" id="KW-0503">Monooxygenase</keyword>
<dbReference type="Gene3D" id="3.50.50.60">
    <property type="entry name" value="FAD/NAD(P)-binding domain"/>
    <property type="match status" value="1"/>
</dbReference>
<dbReference type="SUPFAM" id="SSF51905">
    <property type="entry name" value="FAD/NAD(P)-binding domain"/>
    <property type="match status" value="1"/>
</dbReference>
<dbReference type="InterPro" id="IPR036188">
    <property type="entry name" value="FAD/NAD-bd_sf"/>
</dbReference>
<gene>
    <name evidence="9" type="ORF">CCHR01_09725</name>
</gene>
<comment type="similarity">
    <text evidence="2">Belongs to the paxM FAD-dependent monooxygenase family.</text>
</comment>
<dbReference type="EMBL" id="JAQOWY010000196">
    <property type="protein sequence ID" value="KAK1847633.1"/>
    <property type="molecule type" value="Genomic_DNA"/>
</dbReference>
<evidence type="ECO:0000313" key="9">
    <source>
        <dbReference type="EMBL" id="KAK1847633.1"/>
    </source>
</evidence>
<comment type="cofactor">
    <cofactor evidence="1">
        <name>FAD</name>
        <dbReference type="ChEBI" id="CHEBI:57692"/>
    </cofactor>
</comment>
<dbReference type="PANTHER" id="PTHR13789:SF315">
    <property type="entry name" value="FAD-DEPENDENT MONOOXYGENASE MDPD"/>
    <property type="match status" value="1"/>
</dbReference>
<organism evidence="9 10">
    <name type="scientific">Colletotrichum chrysophilum</name>
    <dbReference type="NCBI Taxonomy" id="1836956"/>
    <lineage>
        <taxon>Eukaryota</taxon>
        <taxon>Fungi</taxon>
        <taxon>Dikarya</taxon>
        <taxon>Ascomycota</taxon>
        <taxon>Pezizomycotina</taxon>
        <taxon>Sordariomycetes</taxon>
        <taxon>Hypocreomycetidae</taxon>
        <taxon>Glomerellales</taxon>
        <taxon>Glomerellaceae</taxon>
        <taxon>Colletotrichum</taxon>
        <taxon>Colletotrichum gloeosporioides species complex</taxon>
    </lineage>
</organism>
<dbReference type="Pfam" id="PF00890">
    <property type="entry name" value="FAD_binding_2"/>
    <property type="match status" value="1"/>
</dbReference>
<dbReference type="GO" id="GO:0071949">
    <property type="term" value="F:FAD binding"/>
    <property type="evidence" value="ECO:0007669"/>
    <property type="project" value="InterPro"/>
</dbReference>
<name>A0AAD9AGF8_9PEZI</name>
<evidence type="ECO:0000259" key="7">
    <source>
        <dbReference type="Pfam" id="PF00890"/>
    </source>
</evidence>
<evidence type="ECO:0000256" key="6">
    <source>
        <dbReference type="ARBA" id="ARBA00023033"/>
    </source>
</evidence>
<feature type="domain" description="FAD-dependent oxidoreductase 2 FAD-binding" evidence="7">
    <location>
        <begin position="31"/>
        <end position="63"/>
    </location>
</feature>
<keyword evidence="5" id="KW-0560">Oxidoreductase</keyword>
<dbReference type="GO" id="GO:0004497">
    <property type="term" value="F:monooxygenase activity"/>
    <property type="evidence" value="ECO:0007669"/>
    <property type="project" value="UniProtKB-KW"/>
</dbReference>
<protein>
    <submittedName>
        <fullName evidence="9">FAD binding domain protein</fullName>
    </submittedName>
</protein>
<dbReference type="PRINTS" id="PR00420">
    <property type="entry name" value="RNGMNOXGNASE"/>
</dbReference>
<evidence type="ECO:0000256" key="3">
    <source>
        <dbReference type="ARBA" id="ARBA00022630"/>
    </source>
</evidence>
<dbReference type="InterPro" id="IPR050493">
    <property type="entry name" value="FAD-dep_Monooxygenase_BioMet"/>
</dbReference>
<keyword evidence="3" id="KW-0285">Flavoprotein</keyword>
<evidence type="ECO:0000313" key="10">
    <source>
        <dbReference type="Proteomes" id="UP001243330"/>
    </source>
</evidence>
<proteinExistence type="inferred from homology"/>
<reference evidence="9" key="1">
    <citation type="submission" date="2023-01" db="EMBL/GenBank/DDBJ databases">
        <title>Colletotrichum chrysophilum M932 genome sequence.</title>
        <authorList>
            <person name="Baroncelli R."/>
        </authorList>
    </citation>
    <scope>NUCLEOTIDE SEQUENCE</scope>
    <source>
        <strain evidence="9">M932</strain>
    </source>
</reference>
<evidence type="ECO:0000256" key="4">
    <source>
        <dbReference type="ARBA" id="ARBA00022827"/>
    </source>
</evidence>
<sequence>MTVKNYDAPKPTHDSVVVDGVLQWPSTGINVLIVGGGPAGYLTALECWRKGHNVSILEKSEQNSTIGDVLFIGPSAWTTLKYYPTLLKDYHDHSWDNFCSFRRLDGSLIAPPQEFEYNRSDVPHHAAWPLRVRGMVSRPGLNEIFYQQCRRLGIPVTFGVNIVDYTEDSNGGVASTVADDGRTFTADVVVAADGLGTKSHKAVMGEVIRAVSTGFVICRIFYRLDPEKNTALHQTLAALKRPDMRAYSGDTFHCVVTAASDGIVVGVTMPDDGTAQESWSETITSEDFIKQLPKASDTEHWDPLIIEAIQNIPENSIVKWKLCWRDPQTRWTSPEGRIIQLGDSAHAFIPSSTSGATTALEDAQSLPECLRLAGKANVDIGTKIHELLRYVLRRASILQRLGHENRREMHRFGGMEEVMKHAPPGGPMGLGKWIWTHNAEEYATKKFAEARAHLQNGAPFEHTNLPEGHKWEPWSMQEELEKEKQGINTPELKLNGDWGIY</sequence>
<dbReference type="Pfam" id="PF01494">
    <property type="entry name" value="FAD_binding_3"/>
    <property type="match status" value="1"/>
</dbReference>
<dbReference type="Proteomes" id="UP001243330">
    <property type="component" value="Unassembled WGS sequence"/>
</dbReference>
<dbReference type="AlphaFoldDB" id="A0AAD9AGF8"/>
<dbReference type="PANTHER" id="PTHR13789">
    <property type="entry name" value="MONOOXYGENASE"/>
    <property type="match status" value="1"/>
</dbReference>